<dbReference type="InterPro" id="IPR041492">
    <property type="entry name" value="HAD_2"/>
</dbReference>
<comment type="similarity">
    <text evidence="3">Belongs to the HAD-like hydrolase superfamily. CbbY/CbbZ/Gph/YieH family.</text>
</comment>
<organism evidence="5 6">
    <name type="scientific">Granulicella rosea</name>
    <dbReference type="NCBI Taxonomy" id="474952"/>
    <lineage>
        <taxon>Bacteria</taxon>
        <taxon>Pseudomonadati</taxon>
        <taxon>Acidobacteriota</taxon>
        <taxon>Terriglobia</taxon>
        <taxon>Terriglobales</taxon>
        <taxon>Acidobacteriaceae</taxon>
        <taxon>Granulicella</taxon>
    </lineage>
</organism>
<reference evidence="5 6" key="1">
    <citation type="submission" date="2017-06" db="EMBL/GenBank/DDBJ databases">
        <authorList>
            <person name="Kim H.J."/>
            <person name="Triplett B.A."/>
        </authorList>
    </citation>
    <scope>NUCLEOTIDE SEQUENCE [LARGE SCALE GENOMIC DNA]</scope>
    <source>
        <strain evidence="5 6">DSM 18704</strain>
    </source>
</reference>
<name>A0A239H6U5_9BACT</name>
<evidence type="ECO:0000256" key="3">
    <source>
        <dbReference type="ARBA" id="ARBA00006171"/>
    </source>
</evidence>
<dbReference type="Gene3D" id="1.10.150.240">
    <property type="entry name" value="Putative phosphatase, domain 2"/>
    <property type="match status" value="1"/>
</dbReference>
<dbReference type="GO" id="GO:0005829">
    <property type="term" value="C:cytosol"/>
    <property type="evidence" value="ECO:0007669"/>
    <property type="project" value="TreeGrafter"/>
</dbReference>
<keyword evidence="6" id="KW-1185">Reference proteome</keyword>
<dbReference type="InterPro" id="IPR036412">
    <property type="entry name" value="HAD-like_sf"/>
</dbReference>
<dbReference type="EMBL" id="FZOU01000002">
    <property type="protein sequence ID" value="SNS76004.1"/>
    <property type="molecule type" value="Genomic_DNA"/>
</dbReference>
<sequence length="243" mass="25999">MGIGVKFSSTIEAMSQTPRLLVFDLDGTLIDSRKDLCNSVNATLEHFGKAALPDDIVAGYIGDGAATLVRRALAHAHMIEDQPDPHDDSFVEQALEFFLGYYRIHKLDFTYVYPGAIESLEAIHAAHPSLPMAVLTNKPVGPSLGICAHFGLDRFFFQNYGGNSFPTKKPDPQGFLALVAEAGVKAADAVMIGDSGVDVHTARNAGARSLGCTFGFSPQTLAEAKPDVSVDHASEWPKALGLL</sequence>
<dbReference type="NCBIfam" id="TIGR01549">
    <property type="entry name" value="HAD-SF-IA-v1"/>
    <property type="match status" value="1"/>
</dbReference>
<dbReference type="InterPro" id="IPR050155">
    <property type="entry name" value="HAD-like_hydrolase_sf"/>
</dbReference>
<evidence type="ECO:0000313" key="6">
    <source>
        <dbReference type="Proteomes" id="UP000198356"/>
    </source>
</evidence>
<dbReference type="SUPFAM" id="SSF56784">
    <property type="entry name" value="HAD-like"/>
    <property type="match status" value="1"/>
</dbReference>
<dbReference type="InterPro" id="IPR023214">
    <property type="entry name" value="HAD_sf"/>
</dbReference>
<accession>A0A239H6U5</accession>
<dbReference type="Pfam" id="PF13419">
    <property type="entry name" value="HAD_2"/>
    <property type="match status" value="1"/>
</dbReference>
<proteinExistence type="inferred from homology"/>
<dbReference type="AlphaFoldDB" id="A0A239H6U5"/>
<dbReference type="Proteomes" id="UP000198356">
    <property type="component" value="Unassembled WGS sequence"/>
</dbReference>
<dbReference type="InterPro" id="IPR023198">
    <property type="entry name" value="PGP-like_dom2"/>
</dbReference>
<gene>
    <name evidence="5" type="ORF">SAMN05421770_102213</name>
</gene>
<dbReference type="PANTHER" id="PTHR43434">
    <property type="entry name" value="PHOSPHOGLYCOLATE PHOSPHATASE"/>
    <property type="match status" value="1"/>
</dbReference>
<protein>
    <recommendedName>
        <fullName evidence="4">phosphoglycolate phosphatase</fullName>
        <ecNumber evidence="4">3.1.3.18</ecNumber>
    </recommendedName>
</protein>
<evidence type="ECO:0000313" key="5">
    <source>
        <dbReference type="EMBL" id="SNS76004.1"/>
    </source>
</evidence>
<dbReference type="Gene3D" id="3.40.50.1000">
    <property type="entry name" value="HAD superfamily/HAD-like"/>
    <property type="match status" value="1"/>
</dbReference>
<dbReference type="GO" id="GO:0006281">
    <property type="term" value="P:DNA repair"/>
    <property type="evidence" value="ECO:0007669"/>
    <property type="project" value="TreeGrafter"/>
</dbReference>
<evidence type="ECO:0000256" key="4">
    <source>
        <dbReference type="ARBA" id="ARBA00013078"/>
    </source>
</evidence>
<comment type="pathway">
    <text evidence="2">Organic acid metabolism; glycolate biosynthesis; glycolate from 2-phosphoglycolate: step 1/1.</text>
</comment>
<dbReference type="PANTHER" id="PTHR43434:SF1">
    <property type="entry name" value="PHOSPHOGLYCOLATE PHOSPHATASE"/>
    <property type="match status" value="1"/>
</dbReference>
<evidence type="ECO:0000256" key="1">
    <source>
        <dbReference type="ARBA" id="ARBA00000830"/>
    </source>
</evidence>
<dbReference type="GO" id="GO:0008967">
    <property type="term" value="F:phosphoglycolate phosphatase activity"/>
    <property type="evidence" value="ECO:0007669"/>
    <property type="project" value="UniProtKB-EC"/>
</dbReference>
<dbReference type="SFLD" id="SFLDG01129">
    <property type="entry name" value="C1.5:_HAD__Beta-PGM__Phosphata"/>
    <property type="match status" value="1"/>
</dbReference>
<dbReference type="EC" id="3.1.3.18" evidence="4"/>
<dbReference type="InterPro" id="IPR006439">
    <property type="entry name" value="HAD-SF_hydro_IA"/>
</dbReference>
<dbReference type="SFLD" id="SFLDS00003">
    <property type="entry name" value="Haloacid_Dehalogenase"/>
    <property type="match status" value="1"/>
</dbReference>
<comment type="catalytic activity">
    <reaction evidence="1">
        <text>2-phosphoglycolate + H2O = glycolate + phosphate</text>
        <dbReference type="Rhea" id="RHEA:14369"/>
        <dbReference type="ChEBI" id="CHEBI:15377"/>
        <dbReference type="ChEBI" id="CHEBI:29805"/>
        <dbReference type="ChEBI" id="CHEBI:43474"/>
        <dbReference type="ChEBI" id="CHEBI:58033"/>
        <dbReference type="EC" id="3.1.3.18"/>
    </reaction>
</comment>
<evidence type="ECO:0000256" key="2">
    <source>
        <dbReference type="ARBA" id="ARBA00004818"/>
    </source>
</evidence>